<sequence>MPSKLTCANLKARCLLRTSTPRLPPLRRPRPSPMDSAGQLRPLREGLLRRKTQGRPLRGARMRVEWRVASLPEKK</sequence>
<evidence type="ECO:0000256" key="1">
    <source>
        <dbReference type="SAM" id="MobiDB-lite"/>
    </source>
</evidence>
<evidence type="ECO:0000313" key="2">
    <source>
        <dbReference type="Proteomes" id="UP000095287"/>
    </source>
</evidence>
<dbReference type="AlphaFoldDB" id="A0A1I7Z4F4"/>
<feature type="region of interest" description="Disordered" evidence="1">
    <location>
        <begin position="19"/>
        <end position="44"/>
    </location>
</feature>
<name>A0A1I7Z4F4_9BILA</name>
<dbReference type="Proteomes" id="UP000095287">
    <property type="component" value="Unplaced"/>
</dbReference>
<dbReference type="WBParaSite" id="L893_g2282.t1">
    <property type="protein sequence ID" value="L893_g2282.t1"/>
    <property type="gene ID" value="L893_g2282"/>
</dbReference>
<organism evidence="2 3">
    <name type="scientific">Steinernema glaseri</name>
    <dbReference type="NCBI Taxonomy" id="37863"/>
    <lineage>
        <taxon>Eukaryota</taxon>
        <taxon>Metazoa</taxon>
        <taxon>Ecdysozoa</taxon>
        <taxon>Nematoda</taxon>
        <taxon>Chromadorea</taxon>
        <taxon>Rhabditida</taxon>
        <taxon>Tylenchina</taxon>
        <taxon>Panagrolaimomorpha</taxon>
        <taxon>Strongyloidoidea</taxon>
        <taxon>Steinernematidae</taxon>
        <taxon>Steinernema</taxon>
    </lineage>
</organism>
<reference evidence="3" key="1">
    <citation type="submission" date="2016-11" db="UniProtKB">
        <authorList>
            <consortium name="WormBaseParasite"/>
        </authorList>
    </citation>
    <scope>IDENTIFICATION</scope>
</reference>
<protein>
    <submittedName>
        <fullName evidence="3">Uncharacterized protein</fullName>
    </submittedName>
</protein>
<accession>A0A1I7Z4F4</accession>
<keyword evidence="2" id="KW-1185">Reference proteome</keyword>
<proteinExistence type="predicted"/>
<evidence type="ECO:0000313" key="3">
    <source>
        <dbReference type="WBParaSite" id="L893_g2282.t1"/>
    </source>
</evidence>